<proteinExistence type="predicted"/>
<accession>X1DPM4</accession>
<dbReference type="EMBL" id="BART01036361">
    <property type="protein sequence ID" value="GAH10195.1"/>
    <property type="molecule type" value="Genomic_DNA"/>
</dbReference>
<comment type="caution">
    <text evidence="1">The sequence shown here is derived from an EMBL/GenBank/DDBJ whole genome shotgun (WGS) entry which is preliminary data.</text>
</comment>
<name>X1DPM4_9ZZZZ</name>
<gene>
    <name evidence="1" type="ORF">S01H4_61355</name>
</gene>
<organism evidence="1">
    <name type="scientific">marine sediment metagenome</name>
    <dbReference type="NCBI Taxonomy" id="412755"/>
    <lineage>
        <taxon>unclassified sequences</taxon>
        <taxon>metagenomes</taxon>
        <taxon>ecological metagenomes</taxon>
    </lineage>
</organism>
<sequence>MSRLYPDKKPPKEKVTCISCAEFDDVDSFCPIFGKDIYDMCEERVCRRFVRIKT</sequence>
<reference evidence="1" key="1">
    <citation type="journal article" date="2014" name="Front. Microbiol.">
        <title>High frequency of phylogenetically diverse reductive dehalogenase-homologous genes in deep subseafloor sedimentary metagenomes.</title>
        <authorList>
            <person name="Kawai M."/>
            <person name="Futagami T."/>
            <person name="Toyoda A."/>
            <person name="Takaki Y."/>
            <person name="Nishi S."/>
            <person name="Hori S."/>
            <person name="Arai W."/>
            <person name="Tsubouchi T."/>
            <person name="Morono Y."/>
            <person name="Uchiyama I."/>
            <person name="Ito T."/>
            <person name="Fujiyama A."/>
            <person name="Inagaki F."/>
            <person name="Takami H."/>
        </authorList>
    </citation>
    <scope>NUCLEOTIDE SEQUENCE</scope>
    <source>
        <strain evidence="1">Expedition CK06-06</strain>
    </source>
</reference>
<protein>
    <submittedName>
        <fullName evidence="1">Uncharacterized protein</fullName>
    </submittedName>
</protein>
<dbReference type="AlphaFoldDB" id="X1DPM4"/>
<evidence type="ECO:0000313" key="1">
    <source>
        <dbReference type="EMBL" id="GAH10195.1"/>
    </source>
</evidence>